<evidence type="ECO:0000313" key="5">
    <source>
        <dbReference type="EMBL" id="KUK23315.1"/>
    </source>
</evidence>
<dbReference type="GO" id="GO:0046872">
    <property type="term" value="F:metal ion binding"/>
    <property type="evidence" value="ECO:0007669"/>
    <property type="project" value="UniProtKB-KW"/>
</dbReference>
<dbReference type="Pfam" id="PF01546">
    <property type="entry name" value="Peptidase_M20"/>
    <property type="match status" value="1"/>
</dbReference>
<dbReference type="InterPro" id="IPR011650">
    <property type="entry name" value="Peptidase_M20_dimer"/>
</dbReference>
<feature type="active site" description="Proton acceptor" evidence="3">
    <location>
        <position position="124"/>
    </location>
</feature>
<evidence type="ECO:0000256" key="1">
    <source>
        <dbReference type="ARBA" id="ARBA00022723"/>
    </source>
</evidence>
<accession>A0A101ERA7</accession>
<dbReference type="InterPro" id="IPR002933">
    <property type="entry name" value="Peptidase_M20"/>
</dbReference>
<dbReference type="EMBL" id="LGFG01000032">
    <property type="protein sequence ID" value="KUK23315.1"/>
    <property type="molecule type" value="Genomic_DNA"/>
</dbReference>
<proteinExistence type="predicted"/>
<dbReference type="Gene3D" id="3.40.630.10">
    <property type="entry name" value="Zn peptidases"/>
    <property type="match status" value="1"/>
</dbReference>
<comment type="caution">
    <text evidence="5">The sequence shown here is derived from an EMBL/GenBank/DDBJ whole genome shotgun (WGS) entry which is preliminary data.</text>
</comment>
<evidence type="ECO:0000256" key="3">
    <source>
        <dbReference type="PIRSR" id="PIRSR037238-1"/>
    </source>
</evidence>
<dbReference type="InterPro" id="IPR050072">
    <property type="entry name" value="Peptidase_M20A"/>
</dbReference>
<evidence type="ECO:0000259" key="4">
    <source>
        <dbReference type="Pfam" id="PF07687"/>
    </source>
</evidence>
<evidence type="ECO:0000313" key="6">
    <source>
        <dbReference type="Proteomes" id="UP000058636"/>
    </source>
</evidence>
<evidence type="ECO:0000256" key="2">
    <source>
        <dbReference type="ARBA" id="ARBA00022801"/>
    </source>
</evidence>
<dbReference type="Pfam" id="PF07687">
    <property type="entry name" value="M20_dimer"/>
    <property type="match status" value="1"/>
</dbReference>
<dbReference type="AlphaFoldDB" id="A0A101ERA7"/>
<protein>
    <submittedName>
        <fullName evidence="5">Peptidase dimerization domain protein</fullName>
    </submittedName>
</protein>
<gene>
    <name evidence="5" type="ORF">XD57_0578</name>
</gene>
<dbReference type="PANTHER" id="PTHR43808">
    <property type="entry name" value="ACETYLORNITHINE DEACETYLASE"/>
    <property type="match status" value="1"/>
</dbReference>
<feature type="domain" description="Peptidase M20 dimerisation" evidence="4">
    <location>
        <begin position="160"/>
        <end position="254"/>
    </location>
</feature>
<dbReference type="SUPFAM" id="SSF55031">
    <property type="entry name" value="Bacterial exopeptidase dimerisation domain"/>
    <property type="match status" value="1"/>
</dbReference>
<dbReference type="PANTHER" id="PTHR43808:SF9">
    <property type="entry name" value="BLL0789 PROTEIN"/>
    <property type="match status" value="1"/>
</dbReference>
<dbReference type="InterPro" id="IPR017150">
    <property type="entry name" value="Pept_M20_glutamate_carboxypep"/>
</dbReference>
<dbReference type="PATRIC" id="fig|93930.3.peg.1422"/>
<dbReference type="Gene3D" id="3.30.70.360">
    <property type="match status" value="1"/>
</dbReference>
<keyword evidence="2" id="KW-0378">Hydrolase</keyword>
<feature type="active site" evidence="3">
    <location>
        <position position="66"/>
    </location>
</feature>
<dbReference type="GO" id="GO:0016787">
    <property type="term" value="F:hydrolase activity"/>
    <property type="evidence" value="ECO:0007669"/>
    <property type="project" value="UniProtKB-KW"/>
</dbReference>
<dbReference type="CDD" id="cd03885">
    <property type="entry name" value="M20_CPDG2"/>
    <property type="match status" value="1"/>
</dbReference>
<keyword evidence="1" id="KW-0479">Metal-binding</keyword>
<dbReference type="RefSeq" id="WP_011943382.1">
    <property type="nucleotide sequence ID" value="NZ_DAITJQ010000002.1"/>
</dbReference>
<dbReference type="OMA" id="HADTVWP"/>
<reference evidence="5 6" key="1">
    <citation type="journal article" date="2015" name="MBio">
        <title>Genome-Resolved Metagenomic Analysis Reveals Roles for Candidate Phyla and Other Microbial Community Members in Biogeochemical Transformations in Oil Reservoirs.</title>
        <authorList>
            <person name="Hu P."/>
            <person name="Tom L."/>
            <person name="Singh A."/>
            <person name="Thomas B.C."/>
            <person name="Baker B.J."/>
            <person name="Piceno Y.M."/>
            <person name="Andersen G.L."/>
            <person name="Banfield J.F."/>
        </authorList>
    </citation>
    <scope>NUCLEOTIDE SEQUENCE [LARGE SCALE GENOMIC DNA]</scope>
    <source>
        <strain evidence="5">46_26</strain>
    </source>
</reference>
<dbReference type="InterPro" id="IPR036264">
    <property type="entry name" value="Bact_exopeptidase_dim_dom"/>
</dbReference>
<dbReference type="Proteomes" id="UP000058636">
    <property type="component" value="Unassembled WGS sequence"/>
</dbReference>
<dbReference type="PIRSF" id="PIRSF037238">
    <property type="entry name" value="Carboxypeptidase_G2"/>
    <property type="match status" value="1"/>
</dbReference>
<name>A0A101ERA7_9THEM</name>
<organism evidence="5 6">
    <name type="scientific">Thermotoga petrophila</name>
    <dbReference type="NCBI Taxonomy" id="93929"/>
    <lineage>
        <taxon>Bacteria</taxon>
        <taxon>Thermotogati</taxon>
        <taxon>Thermotogota</taxon>
        <taxon>Thermotogae</taxon>
        <taxon>Thermotogales</taxon>
        <taxon>Thermotogaceae</taxon>
        <taxon>Thermotoga</taxon>
    </lineage>
</organism>
<dbReference type="SUPFAM" id="SSF53187">
    <property type="entry name" value="Zn-dependent exopeptidases"/>
    <property type="match status" value="1"/>
</dbReference>
<sequence>MKWIEIYKKLVNIDTGPDLPFEEKLRRTSFLTEILEDLGFRVEKREAAYVAFRGKPPYITLIGHLDTVFPEGESKRRPFTIEGNIAKGPGVCDMKGGVVILLESLKRFLQQNDTDLCVVLNVDEELGSPLSGELFKEVAGMSSHCLSFEPGRENGELISSRKGIISLWLFARGKKGHASRLDEGANAIVELAFKVMELTSLNGRFPNLTLNPTIVKGGAESNVTPDKAEVYFDVRYYDDKEYEFLEETLKRLSAVHPEANVSYSLKLRRLPMKEDPDFVNIVKMSAEEIGMTVSFVRATGGGDVAFFSQNGVPSIDGLGIPGGKMHSEDEYARLDQFEDRVNLVVHLLRKLGGEKNVR</sequence>